<dbReference type="EMBL" id="BSDZ01000010">
    <property type="protein sequence ID" value="GLI61430.1"/>
    <property type="molecule type" value="Genomic_DNA"/>
</dbReference>
<dbReference type="SUPFAM" id="SSF103025">
    <property type="entry name" value="Folate-binding domain"/>
    <property type="match status" value="1"/>
</dbReference>
<name>A0ABQ5RV69_9CHLO</name>
<gene>
    <name evidence="7" type="ORF">VaNZ11_003790</name>
</gene>
<feature type="compositionally biased region" description="Low complexity" evidence="5">
    <location>
        <begin position="49"/>
        <end position="62"/>
    </location>
</feature>
<accession>A0ABQ5RV69</accession>
<dbReference type="Pfam" id="PF01571">
    <property type="entry name" value="GCV_T"/>
    <property type="match status" value="1"/>
</dbReference>
<evidence type="ECO:0000313" key="7">
    <source>
        <dbReference type="EMBL" id="GLI61430.1"/>
    </source>
</evidence>
<evidence type="ECO:0000256" key="1">
    <source>
        <dbReference type="ARBA" id="ARBA00004173"/>
    </source>
</evidence>
<sequence length="569" mass="59724">MSPFPGSNQRSLAVGPRPFTVSRVPVSTSCRGGVHHGRRVLVSRRRGRSGSSAAATSGATGSPEVASSRPPNRPSGARHADTGCLKQGCSPPVQWRGGHHHHYHHHHQRHNASSCGGLVVTAAASGPLSLGDLLLDVPEIDGDIRSLQVEMGAIFNDAGLATTYGRKREALQALETGVVLVDQSHWGRLRVTGEGRLALMHSQSTADFHRLQPGQSADTVFVSATGRCLDLVSALVLPSSVLLLVDSREGKDALGARLDKIIFRGDNVTVQDISTRTAQIALLGPEAEVVLRELAPDALSGVLGAKPGTHVLVGFRGKPVFVAAMSGLGPSVPGYTFVADETVGGDLLAALAAKGAIPMGTDDWEAARILVGRPTRGSELTDAYNPLEAGLYAAVSLNKGCYIGQETLAKLHLRDGVNRQLWGLRLDGPTSPGAEITSEMSKVGLVTSTCQDADGEWVGLGYLRSRLEGTQVDLEGVRVAVAGAPATVTAIPFASRKFSAEAESPVVRAADAAGAAAEADVDSIAGRLEEAKKKKAEAQAEKQAAMESKLKAMQERLTAWQAAQQQQQQ</sequence>
<evidence type="ECO:0000256" key="4">
    <source>
        <dbReference type="SAM" id="Coils"/>
    </source>
</evidence>
<dbReference type="InterPro" id="IPR006222">
    <property type="entry name" value="GCVT_N"/>
</dbReference>
<evidence type="ECO:0000256" key="2">
    <source>
        <dbReference type="ARBA" id="ARBA00022946"/>
    </source>
</evidence>
<comment type="subcellular location">
    <subcellularLocation>
        <location evidence="1">Mitochondrion</location>
    </subcellularLocation>
</comment>
<organism evidence="7 8">
    <name type="scientific">Volvox africanus</name>
    <dbReference type="NCBI Taxonomy" id="51714"/>
    <lineage>
        <taxon>Eukaryota</taxon>
        <taxon>Viridiplantae</taxon>
        <taxon>Chlorophyta</taxon>
        <taxon>core chlorophytes</taxon>
        <taxon>Chlorophyceae</taxon>
        <taxon>CS clade</taxon>
        <taxon>Chlamydomonadales</taxon>
        <taxon>Volvocaceae</taxon>
        <taxon>Volvox</taxon>
    </lineage>
</organism>
<proteinExistence type="predicted"/>
<feature type="compositionally biased region" description="Polar residues" evidence="5">
    <location>
        <begin position="1"/>
        <end position="11"/>
    </location>
</feature>
<comment type="caution">
    <text evidence="7">The sequence shown here is derived from an EMBL/GenBank/DDBJ whole genome shotgun (WGS) entry which is preliminary data.</text>
</comment>
<dbReference type="Proteomes" id="UP001165090">
    <property type="component" value="Unassembled WGS sequence"/>
</dbReference>
<dbReference type="InterPro" id="IPR045179">
    <property type="entry name" value="YgfZ/GcvT"/>
</dbReference>
<dbReference type="InterPro" id="IPR027266">
    <property type="entry name" value="TrmE/GcvT-like"/>
</dbReference>
<dbReference type="PANTHER" id="PTHR22602:SF0">
    <property type="entry name" value="TRANSFERASE CAF17, MITOCHONDRIAL-RELATED"/>
    <property type="match status" value="1"/>
</dbReference>
<feature type="coiled-coil region" evidence="4">
    <location>
        <begin position="521"/>
        <end position="556"/>
    </location>
</feature>
<reference evidence="7 8" key="1">
    <citation type="journal article" date="2023" name="IScience">
        <title>Expanded male sex-determining region conserved during the evolution of homothallism in the green alga Volvox.</title>
        <authorList>
            <person name="Yamamoto K."/>
            <person name="Matsuzaki R."/>
            <person name="Mahakham W."/>
            <person name="Heman W."/>
            <person name="Sekimoto H."/>
            <person name="Kawachi M."/>
            <person name="Minakuchi Y."/>
            <person name="Toyoda A."/>
            <person name="Nozaki H."/>
        </authorList>
    </citation>
    <scope>NUCLEOTIDE SEQUENCE [LARGE SCALE GENOMIC DNA]</scope>
    <source>
        <strain evidence="7 8">NIES-4468</strain>
    </source>
</reference>
<evidence type="ECO:0000256" key="5">
    <source>
        <dbReference type="SAM" id="MobiDB-lite"/>
    </source>
</evidence>
<evidence type="ECO:0000256" key="3">
    <source>
        <dbReference type="ARBA" id="ARBA00023128"/>
    </source>
</evidence>
<protein>
    <recommendedName>
        <fullName evidence="6">GCVT N-terminal domain-containing protein</fullName>
    </recommendedName>
</protein>
<keyword evidence="8" id="KW-1185">Reference proteome</keyword>
<keyword evidence="4" id="KW-0175">Coiled coil</keyword>
<evidence type="ECO:0000313" key="8">
    <source>
        <dbReference type="Proteomes" id="UP001165090"/>
    </source>
</evidence>
<dbReference type="Gene3D" id="3.30.1360.120">
    <property type="entry name" value="Probable tRNA modification gtpase trme, domain 1"/>
    <property type="match status" value="1"/>
</dbReference>
<feature type="domain" description="GCVT N-terminal" evidence="6">
    <location>
        <begin position="170"/>
        <end position="399"/>
    </location>
</feature>
<feature type="region of interest" description="Disordered" evidence="5">
    <location>
        <begin position="1"/>
        <end position="85"/>
    </location>
</feature>
<dbReference type="NCBIfam" id="TIGR03317">
    <property type="entry name" value="ygfZ_signature"/>
    <property type="match status" value="1"/>
</dbReference>
<keyword evidence="3" id="KW-0496">Mitochondrion</keyword>
<keyword evidence="2" id="KW-0809">Transit peptide</keyword>
<evidence type="ECO:0000259" key="6">
    <source>
        <dbReference type="Pfam" id="PF01571"/>
    </source>
</evidence>
<dbReference type="InterPro" id="IPR017703">
    <property type="entry name" value="YgfZ/GCV_T_CS"/>
</dbReference>
<dbReference type="PANTHER" id="PTHR22602">
    <property type="entry name" value="TRANSFERASE CAF17, MITOCHONDRIAL-RELATED"/>
    <property type="match status" value="1"/>
</dbReference>
<feature type="compositionally biased region" description="Basic residues" evidence="5">
    <location>
        <begin position="33"/>
        <end position="48"/>
    </location>
</feature>